<keyword evidence="1" id="KW-0863">Zinc-finger</keyword>
<reference evidence="3" key="2">
    <citation type="submission" date="2025-09" db="UniProtKB">
        <authorList>
            <consortium name="Ensembl"/>
        </authorList>
    </citation>
    <scope>IDENTIFICATION</scope>
</reference>
<dbReference type="GO" id="GO:0008270">
    <property type="term" value="F:zinc ion binding"/>
    <property type="evidence" value="ECO:0007669"/>
    <property type="project" value="UniProtKB-KW"/>
</dbReference>
<dbReference type="Ensembl" id="ENSCPGT00000011427.1">
    <property type="protein sequence ID" value="ENSCPGP00000010408.1"/>
    <property type="gene ID" value="ENSCPGG00000007411.1"/>
</dbReference>
<dbReference type="AlphaFoldDB" id="A0A8C3JMU1"/>
<proteinExistence type="predicted"/>
<feature type="domain" description="CCHC-type" evidence="2">
    <location>
        <begin position="13"/>
        <end position="28"/>
    </location>
</feature>
<evidence type="ECO:0000256" key="1">
    <source>
        <dbReference type="PROSITE-ProRule" id="PRU00047"/>
    </source>
</evidence>
<dbReference type="Pfam" id="PF00098">
    <property type="entry name" value="zf-CCHC"/>
    <property type="match status" value="2"/>
</dbReference>
<accession>A0A8C3JMU1</accession>
<keyword evidence="1" id="KW-0479">Metal-binding</keyword>
<protein>
    <recommendedName>
        <fullName evidence="2">CCHC-type domain-containing protein</fullName>
    </recommendedName>
</protein>
<dbReference type="Gene3D" id="4.10.60.10">
    <property type="entry name" value="Zinc finger, CCHC-type"/>
    <property type="match status" value="1"/>
</dbReference>
<dbReference type="SMART" id="SM00343">
    <property type="entry name" value="ZnF_C2HC"/>
    <property type="match status" value="2"/>
</dbReference>
<evidence type="ECO:0000313" key="4">
    <source>
        <dbReference type="Proteomes" id="UP000694419"/>
    </source>
</evidence>
<name>A0A8C3JMU1_9CHAR</name>
<dbReference type="InterPro" id="IPR001878">
    <property type="entry name" value="Znf_CCHC"/>
</dbReference>
<dbReference type="GO" id="GO:0003676">
    <property type="term" value="F:nucleic acid binding"/>
    <property type="evidence" value="ECO:0007669"/>
    <property type="project" value="InterPro"/>
</dbReference>
<evidence type="ECO:0000313" key="3">
    <source>
        <dbReference type="Ensembl" id="ENSCPGP00000010408.1"/>
    </source>
</evidence>
<dbReference type="PROSITE" id="PS50158">
    <property type="entry name" value="ZF_CCHC"/>
    <property type="match status" value="1"/>
</dbReference>
<dbReference type="SUPFAM" id="SSF57756">
    <property type="entry name" value="Retrovirus zinc finger-like domains"/>
    <property type="match status" value="1"/>
</dbReference>
<dbReference type="Proteomes" id="UP000694419">
    <property type="component" value="Unplaced"/>
</dbReference>
<organism evidence="3 4">
    <name type="scientific">Calidris pygmaea</name>
    <name type="common">Spoon-billed sandpiper</name>
    <dbReference type="NCBI Taxonomy" id="425635"/>
    <lineage>
        <taxon>Eukaryota</taxon>
        <taxon>Metazoa</taxon>
        <taxon>Chordata</taxon>
        <taxon>Craniata</taxon>
        <taxon>Vertebrata</taxon>
        <taxon>Euteleostomi</taxon>
        <taxon>Archelosauria</taxon>
        <taxon>Archosauria</taxon>
        <taxon>Dinosauria</taxon>
        <taxon>Saurischia</taxon>
        <taxon>Theropoda</taxon>
        <taxon>Coelurosauria</taxon>
        <taxon>Aves</taxon>
        <taxon>Neognathae</taxon>
        <taxon>Neoaves</taxon>
        <taxon>Charadriiformes</taxon>
        <taxon>Scolopacidae</taxon>
        <taxon>Calidris</taxon>
    </lineage>
</organism>
<evidence type="ECO:0000259" key="2">
    <source>
        <dbReference type="PROSITE" id="PS50158"/>
    </source>
</evidence>
<keyword evidence="1" id="KW-0862">Zinc</keyword>
<dbReference type="InterPro" id="IPR036875">
    <property type="entry name" value="Znf_CCHC_sf"/>
</dbReference>
<reference evidence="3" key="1">
    <citation type="submission" date="2025-08" db="UniProtKB">
        <authorList>
            <consortium name="Ensembl"/>
        </authorList>
    </citation>
    <scope>IDENTIFICATION</scope>
</reference>
<sequence>MAVRTAIANVMACFKCGQAGHVVANCPRLGDLPAAPPPHQNRSRGPCWACGKKGHFAKEL</sequence>
<keyword evidence="4" id="KW-1185">Reference proteome</keyword>